<feature type="transmembrane region" description="Helical" evidence="2">
    <location>
        <begin position="166"/>
        <end position="185"/>
    </location>
</feature>
<reference evidence="3 4" key="1">
    <citation type="journal article" date="2017" name="Mycologia">
        <title>Bifiguratus adelaidae, gen. et sp. nov., a new member of Mucoromycotina in endophytic and soil-dwelling habitats.</title>
        <authorList>
            <person name="Torres-Cruz T.J."/>
            <person name="Billingsley Tobias T.L."/>
            <person name="Almatruk M."/>
            <person name="Hesse C."/>
            <person name="Kuske C.R."/>
            <person name="Desiro A."/>
            <person name="Benucci G.M."/>
            <person name="Bonito G."/>
            <person name="Stajich J.E."/>
            <person name="Dunlap C."/>
            <person name="Arnold A.E."/>
            <person name="Porras-Alfaro A."/>
        </authorList>
    </citation>
    <scope>NUCLEOTIDE SEQUENCE [LARGE SCALE GENOMIC DNA]</scope>
    <source>
        <strain evidence="3 4">AZ0501</strain>
    </source>
</reference>
<feature type="region of interest" description="Disordered" evidence="1">
    <location>
        <begin position="1"/>
        <end position="67"/>
    </location>
</feature>
<comment type="caution">
    <text evidence="3">The sequence shown here is derived from an EMBL/GenBank/DDBJ whole genome shotgun (WGS) entry which is preliminary data.</text>
</comment>
<sequence>MTHKADANAAAEGSAPLEPPPEYTPSQEPLYPPNTGYNPEFINYASPRTPPQAPHTGDVPQPSSPLSPQHAYIPIPNGGYEVYVRQERTPLLHPQLQRERQFPRAALFFLAGCFFPFFWFLGICYTCSSNRYEVFWGKLNFFMAFMSLVASLIFTVVVIADPDHVGDGWGIGLPYILFGVTKVVFLD</sequence>
<feature type="transmembrane region" description="Helical" evidence="2">
    <location>
        <begin position="139"/>
        <end position="160"/>
    </location>
</feature>
<dbReference type="PANTHER" id="PTHR34078">
    <property type="entry name" value="EXPRESSED PROTEIN"/>
    <property type="match status" value="1"/>
</dbReference>
<keyword evidence="4" id="KW-1185">Reference proteome</keyword>
<dbReference type="EMBL" id="MVBO01000034">
    <property type="protein sequence ID" value="OZJ04635.1"/>
    <property type="molecule type" value="Genomic_DNA"/>
</dbReference>
<keyword evidence="2" id="KW-0812">Transmembrane</keyword>
<accession>A0A261Y200</accession>
<dbReference type="AlphaFoldDB" id="A0A261Y200"/>
<keyword evidence="2" id="KW-0472">Membrane</keyword>
<dbReference type="OrthoDB" id="2289831at2759"/>
<protein>
    <submittedName>
        <fullName evidence="3">Uncharacterized protein</fullName>
    </submittedName>
</protein>
<evidence type="ECO:0000313" key="3">
    <source>
        <dbReference type="EMBL" id="OZJ04635.1"/>
    </source>
</evidence>
<gene>
    <name evidence="3" type="ORF">BZG36_02026</name>
</gene>
<feature type="transmembrane region" description="Helical" evidence="2">
    <location>
        <begin position="105"/>
        <end position="127"/>
    </location>
</feature>
<evidence type="ECO:0000256" key="1">
    <source>
        <dbReference type="SAM" id="MobiDB-lite"/>
    </source>
</evidence>
<dbReference type="Proteomes" id="UP000242875">
    <property type="component" value="Unassembled WGS sequence"/>
</dbReference>
<keyword evidence="2" id="KW-1133">Transmembrane helix</keyword>
<organism evidence="3 4">
    <name type="scientific">Bifiguratus adelaidae</name>
    <dbReference type="NCBI Taxonomy" id="1938954"/>
    <lineage>
        <taxon>Eukaryota</taxon>
        <taxon>Fungi</taxon>
        <taxon>Fungi incertae sedis</taxon>
        <taxon>Mucoromycota</taxon>
        <taxon>Mucoromycotina</taxon>
        <taxon>Endogonomycetes</taxon>
        <taxon>Endogonales</taxon>
        <taxon>Endogonales incertae sedis</taxon>
        <taxon>Bifiguratus</taxon>
    </lineage>
</organism>
<name>A0A261Y200_9FUNG</name>
<dbReference type="PANTHER" id="PTHR34078:SF3">
    <property type="entry name" value="TRANSMEMBRANE PROTEIN"/>
    <property type="match status" value="1"/>
</dbReference>
<evidence type="ECO:0000256" key="2">
    <source>
        <dbReference type="SAM" id="Phobius"/>
    </source>
</evidence>
<proteinExistence type="predicted"/>
<evidence type="ECO:0000313" key="4">
    <source>
        <dbReference type="Proteomes" id="UP000242875"/>
    </source>
</evidence>